<evidence type="ECO:0000259" key="2">
    <source>
        <dbReference type="Pfam" id="PF02579"/>
    </source>
</evidence>
<feature type="compositionally biased region" description="Gly residues" evidence="1">
    <location>
        <begin position="127"/>
        <end position="137"/>
    </location>
</feature>
<dbReference type="InterPro" id="IPR003731">
    <property type="entry name" value="Di-Nase_FeMo-co_biosynth"/>
</dbReference>
<dbReference type="Proteomes" id="UP000199520">
    <property type="component" value="Unassembled WGS sequence"/>
</dbReference>
<proteinExistence type="predicted"/>
<dbReference type="OrthoDB" id="280278at2"/>
<dbReference type="PANTHER" id="PTHR33937:SF1">
    <property type="entry name" value="IRON-MOLIBDENUM COFACTOR PROCESSING PROTEIN"/>
    <property type="match status" value="1"/>
</dbReference>
<dbReference type="EMBL" id="FOTS01000001">
    <property type="protein sequence ID" value="SFL31725.1"/>
    <property type="molecule type" value="Genomic_DNA"/>
</dbReference>
<gene>
    <name evidence="3" type="ORF">SAMN04490355_100185</name>
</gene>
<evidence type="ECO:0000256" key="1">
    <source>
        <dbReference type="SAM" id="MobiDB-lite"/>
    </source>
</evidence>
<dbReference type="STRING" id="1123291.SAMN04490355_100185"/>
<accession>A0A1I4GP19</accession>
<dbReference type="InterPro" id="IPR036105">
    <property type="entry name" value="DiNase_FeMo-co_biosyn_sf"/>
</dbReference>
<keyword evidence="4" id="KW-1185">Reference proteome</keyword>
<evidence type="ECO:0000313" key="4">
    <source>
        <dbReference type="Proteomes" id="UP000199520"/>
    </source>
</evidence>
<dbReference type="RefSeq" id="WP_090931848.1">
    <property type="nucleotide sequence ID" value="NZ_FOTS01000001.1"/>
</dbReference>
<dbReference type="CDD" id="cd00562">
    <property type="entry name" value="NifX_NifB"/>
    <property type="match status" value="1"/>
</dbReference>
<sequence length="137" mass="14635">MSKVAVVSTDGISINEHFGRSKEFLIYEVDEKGEYTFLERRDNISPNSQNVHAHIASTTADLLTDVEVVLAKQIGPGAEQELRNKGVLALSVNSSIEKALQAYGKRGKFIKNSIKRSAGCQSSCGTGSCGGASQGCK</sequence>
<dbReference type="AlphaFoldDB" id="A0A1I4GP19"/>
<dbReference type="Gene3D" id="3.30.420.130">
    <property type="entry name" value="Dinitrogenase iron-molybdenum cofactor biosynthesis domain"/>
    <property type="match status" value="1"/>
</dbReference>
<reference evidence="4" key="1">
    <citation type="submission" date="2016-10" db="EMBL/GenBank/DDBJ databases">
        <authorList>
            <person name="Varghese N."/>
            <person name="Submissions S."/>
        </authorList>
    </citation>
    <scope>NUCLEOTIDE SEQUENCE [LARGE SCALE GENOMIC DNA]</scope>
    <source>
        <strain evidence="4">DSM 13327</strain>
    </source>
</reference>
<organism evidence="3 4">
    <name type="scientific">Pelosinus propionicus DSM 13327</name>
    <dbReference type="NCBI Taxonomy" id="1123291"/>
    <lineage>
        <taxon>Bacteria</taxon>
        <taxon>Bacillati</taxon>
        <taxon>Bacillota</taxon>
        <taxon>Negativicutes</taxon>
        <taxon>Selenomonadales</taxon>
        <taxon>Sporomusaceae</taxon>
        <taxon>Pelosinus</taxon>
    </lineage>
</organism>
<feature type="region of interest" description="Disordered" evidence="1">
    <location>
        <begin position="118"/>
        <end position="137"/>
    </location>
</feature>
<dbReference type="PANTHER" id="PTHR33937">
    <property type="entry name" value="IRON-MOLYBDENUM PROTEIN-RELATED-RELATED"/>
    <property type="match status" value="1"/>
</dbReference>
<name>A0A1I4GP19_9FIRM</name>
<dbReference type="InterPro" id="IPR051840">
    <property type="entry name" value="NifX/NifY_domain"/>
</dbReference>
<dbReference type="Pfam" id="PF02579">
    <property type="entry name" value="Nitro_FeMo-Co"/>
    <property type="match status" value="1"/>
</dbReference>
<protein>
    <submittedName>
        <fullName evidence="3">Predicted Fe-Mo cluster-binding protein, NifX family</fullName>
    </submittedName>
</protein>
<dbReference type="SUPFAM" id="SSF53146">
    <property type="entry name" value="Nitrogenase accessory factor-like"/>
    <property type="match status" value="1"/>
</dbReference>
<feature type="domain" description="Dinitrogenase iron-molybdenum cofactor biosynthesis" evidence="2">
    <location>
        <begin position="11"/>
        <end position="104"/>
    </location>
</feature>
<evidence type="ECO:0000313" key="3">
    <source>
        <dbReference type="EMBL" id="SFL31725.1"/>
    </source>
</evidence>